<dbReference type="PANTHER" id="PTHR34070">
    <property type="entry name" value="ARMADILLO-TYPE FOLD"/>
    <property type="match status" value="1"/>
</dbReference>
<name>A0A2S7IJ87_9BACT</name>
<protein>
    <submittedName>
        <fullName evidence="1">DNA alkylation repair protein</fullName>
    </submittedName>
</protein>
<comment type="caution">
    <text evidence="1">The sequence shown here is derived from an EMBL/GenBank/DDBJ whole genome shotgun (WGS) entry which is preliminary data.</text>
</comment>
<evidence type="ECO:0000313" key="2">
    <source>
        <dbReference type="Proteomes" id="UP000239590"/>
    </source>
</evidence>
<dbReference type="RefSeq" id="WP_104714912.1">
    <property type="nucleotide sequence ID" value="NZ_PTRA01000003.1"/>
</dbReference>
<dbReference type="OrthoDB" id="1117222at2"/>
<reference evidence="2" key="1">
    <citation type="submission" date="2018-02" db="EMBL/GenBank/DDBJ databases">
        <title>Genome sequencing of Solimonas sp. HR-BB.</title>
        <authorList>
            <person name="Lee Y."/>
            <person name="Jeon C.O."/>
        </authorList>
    </citation>
    <scope>NUCLEOTIDE SEQUENCE [LARGE SCALE GENOMIC DNA]</scope>
    <source>
        <strain evidence="2">HR-U</strain>
    </source>
</reference>
<dbReference type="SUPFAM" id="SSF48371">
    <property type="entry name" value="ARM repeat"/>
    <property type="match status" value="1"/>
</dbReference>
<dbReference type="InterPro" id="IPR014825">
    <property type="entry name" value="DNA_alkylation"/>
</dbReference>
<dbReference type="PANTHER" id="PTHR34070:SF1">
    <property type="entry name" value="DNA ALKYLATION REPAIR PROTEIN"/>
    <property type="match status" value="1"/>
</dbReference>
<keyword evidence="2" id="KW-1185">Reference proteome</keyword>
<sequence>MDHPSILNLFESQANPQRAAFVARYFKTGPGQYGENDLFLGLSVGQTRAIAKQFRTLPQKDVLGLLQSPYHEHRAAALFIWVDQFKKGDPLQRMEIFESYLAYRPYVNNWDLVDVSARDIVGAFLYDQDRSLLYDYAQSNHLWSVRIAVIATLYFIKRKEYTDTLALCALLLSHPHDLIHKACGWMLREVGQQDREVLKEFLDEHTLQMPRTMLRYAIEKLPESERQYYLKLK</sequence>
<dbReference type="EMBL" id="PTRA01000003">
    <property type="protein sequence ID" value="PQA56379.1"/>
    <property type="molecule type" value="Genomic_DNA"/>
</dbReference>
<dbReference type="InterPro" id="IPR016024">
    <property type="entry name" value="ARM-type_fold"/>
</dbReference>
<dbReference type="Pfam" id="PF08713">
    <property type="entry name" value="DNA_alkylation"/>
    <property type="match status" value="1"/>
</dbReference>
<accession>A0A2S7IJ87</accession>
<evidence type="ECO:0000313" key="1">
    <source>
        <dbReference type="EMBL" id="PQA56379.1"/>
    </source>
</evidence>
<dbReference type="AlphaFoldDB" id="A0A2S7IJ87"/>
<organism evidence="1 2">
    <name type="scientific">Siphonobacter curvatus</name>
    <dbReference type="NCBI Taxonomy" id="2094562"/>
    <lineage>
        <taxon>Bacteria</taxon>
        <taxon>Pseudomonadati</taxon>
        <taxon>Bacteroidota</taxon>
        <taxon>Cytophagia</taxon>
        <taxon>Cytophagales</taxon>
        <taxon>Cytophagaceae</taxon>
        <taxon>Siphonobacter</taxon>
    </lineage>
</organism>
<gene>
    <name evidence="1" type="ORF">C5O19_17415</name>
</gene>
<dbReference type="CDD" id="cd06561">
    <property type="entry name" value="AlkD_like"/>
    <property type="match status" value="1"/>
</dbReference>
<dbReference type="Gene3D" id="1.25.10.90">
    <property type="match status" value="1"/>
</dbReference>
<proteinExistence type="predicted"/>
<dbReference type="Proteomes" id="UP000239590">
    <property type="component" value="Unassembled WGS sequence"/>
</dbReference>